<dbReference type="Gene3D" id="2.60.120.200">
    <property type="match status" value="1"/>
</dbReference>
<feature type="transmembrane region" description="Helical" evidence="3">
    <location>
        <begin position="6"/>
        <end position="24"/>
    </location>
</feature>
<feature type="domain" description="Legume lectin" evidence="4">
    <location>
        <begin position="29"/>
        <end position="264"/>
    </location>
</feature>
<evidence type="ECO:0000256" key="3">
    <source>
        <dbReference type="SAM" id="Phobius"/>
    </source>
</evidence>
<dbReference type="Pfam" id="PF00139">
    <property type="entry name" value="Lectin_legB"/>
    <property type="match status" value="1"/>
</dbReference>
<dbReference type="InterPro" id="IPR001220">
    <property type="entry name" value="Legume_lectin_dom"/>
</dbReference>
<keyword evidence="3" id="KW-1133">Transmembrane helix</keyword>
<evidence type="ECO:0000313" key="6">
    <source>
        <dbReference type="Proteomes" id="UP000594638"/>
    </source>
</evidence>
<dbReference type="GO" id="GO:0016301">
    <property type="term" value="F:kinase activity"/>
    <property type="evidence" value="ECO:0007669"/>
    <property type="project" value="UniProtKB-KW"/>
</dbReference>
<proteinExistence type="inferred from homology"/>
<keyword evidence="3" id="KW-0812">Transmembrane</keyword>
<keyword evidence="5" id="KW-0675">Receptor</keyword>
<dbReference type="CDD" id="cd06899">
    <property type="entry name" value="lectin_legume_LecRK_Arcelin_ConA"/>
    <property type="match status" value="1"/>
</dbReference>
<dbReference type="PANTHER" id="PTHR32401">
    <property type="entry name" value="CONCANAVALIN A-LIKE LECTIN FAMILY PROTEIN"/>
    <property type="match status" value="1"/>
</dbReference>
<comment type="similarity">
    <text evidence="1">Belongs to the leguminous lectin family.</text>
</comment>
<comment type="caution">
    <text evidence="5">The sequence shown here is derived from an EMBL/GenBank/DDBJ whole genome shotgun (WGS) entry which is preliminary data.</text>
</comment>
<evidence type="ECO:0000256" key="2">
    <source>
        <dbReference type="ARBA" id="ARBA00022734"/>
    </source>
</evidence>
<dbReference type="EMBL" id="CACTIH010009344">
    <property type="protein sequence ID" value="CAA3030008.1"/>
    <property type="molecule type" value="Genomic_DNA"/>
</dbReference>
<dbReference type="Proteomes" id="UP000594638">
    <property type="component" value="Unassembled WGS sequence"/>
</dbReference>
<gene>
    <name evidence="5" type="ORF">OLEA9_A043726</name>
</gene>
<dbReference type="InterPro" id="IPR050258">
    <property type="entry name" value="Leguminous_Lectin"/>
</dbReference>
<keyword evidence="6" id="KW-1185">Reference proteome</keyword>
<name>A0A8S0VJR6_OLEEU</name>
<keyword evidence="5" id="KW-0418">Kinase</keyword>
<dbReference type="SUPFAM" id="SSF49899">
    <property type="entry name" value="Concanavalin A-like lectins/glucanases"/>
    <property type="match status" value="1"/>
</dbReference>
<reference evidence="5 6" key="1">
    <citation type="submission" date="2019-12" db="EMBL/GenBank/DDBJ databases">
        <authorList>
            <person name="Alioto T."/>
            <person name="Alioto T."/>
            <person name="Gomez Garrido J."/>
        </authorList>
    </citation>
    <scope>NUCLEOTIDE SEQUENCE [LARGE SCALE GENOMIC DNA]</scope>
</reference>
<feature type="transmembrane region" description="Helical" evidence="3">
    <location>
        <begin position="291"/>
        <end position="316"/>
    </location>
</feature>
<dbReference type="AlphaFoldDB" id="A0A8S0VJR6"/>
<dbReference type="GO" id="GO:0030246">
    <property type="term" value="F:carbohydrate binding"/>
    <property type="evidence" value="ECO:0007669"/>
    <property type="project" value="UniProtKB-KW"/>
</dbReference>
<keyword evidence="2" id="KW-0430">Lectin</keyword>
<accession>A0A8S0VJR6</accession>
<keyword evidence="5" id="KW-0808">Transferase</keyword>
<dbReference type="OrthoDB" id="2019747at2759"/>
<keyword evidence="3" id="KW-0472">Membrane</keyword>
<dbReference type="InterPro" id="IPR019825">
    <property type="entry name" value="Lectin_legB_Mn/Ca_BS"/>
</dbReference>
<dbReference type="Gramene" id="OE9A043726T1">
    <property type="protein sequence ID" value="OE9A043726C1"/>
    <property type="gene ID" value="OE9A043726"/>
</dbReference>
<organism evidence="5 6">
    <name type="scientific">Olea europaea subsp. europaea</name>
    <dbReference type="NCBI Taxonomy" id="158383"/>
    <lineage>
        <taxon>Eukaryota</taxon>
        <taxon>Viridiplantae</taxon>
        <taxon>Streptophyta</taxon>
        <taxon>Embryophyta</taxon>
        <taxon>Tracheophyta</taxon>
        <taxon>Spermatophyta</taxon>
        <taxon>Magnoliopsida</taxon>
        <taxon>eudicotyledons</taxon>
        <taxon>Gunneridae</taxon>
        <taxon>Pentapetalae</taxon>
        <taxon>asterids</taxon>
        <taxon>lamiids</taxon>
        <taxon>Lamiales</taxon>
        <taxon>Oleaceae</taxon>
        <taxon>Oleeae</taxon>
        <taxon>Olea</taxon>
    </lineage>
</organism>
<evidence type="ECO:0000313" key="5">
    <source>
        <dbReference type="EMBL" id="CAA3030008.1"/>
    </source>
</evidence>
<evidence type="ECO:0000259" key="4">
    <source>
        <dbReference type="Pfam" id="PF00139"/>
    </source>
</evidence>
<dbReference type="PROSITE" id="PS00307">
    <property type="entry name" value="LECTIN_LEGUME_BETA"/>
    <property type="match status" value="1"/>
</dbReference>
<protein>
    <submittedName>
        <fullName evidence="5">L-type lectin-domain containing receptor kinase -like</fullName>
    </submittedName>
</protein>
<sequence>MASNLVFRYFMAFFLVNLYLKVVAADLNLSFSFKNIGKDPEEFESQIAMYGDARVANDSIQISGSGVSSSGRVIYKKPVKLVEGNPINMLSFSMNFVFSTSSENGDGLAFIIVPASFPVDVFDGGSMGLLGERKMRFLAVEFDTFKDEKWGDVNGNHVGIDIDSLVSVKVSNVSSINLVLNNAEKLEAWIDYEANSKRIELRLSKLGVVRPVEPFLSYPIDLSQMWGKEDVLVGLSSSSGNSSQKCNVHSWSFRSRTFPHWMHSEPVDPESFVEKGSELNVRKRSGCTLRIIAALIFGTGCGALGALIVLFVWSIFANRRPVVPEDYAVKPKEYALQPKVFEYKKFNVTVDKTMADCK</sequence>
<dbReference type="PANTHER" id="PTHR32401:SF16">
    <property type="entry name" value="CONCANAVALIN A-LIKE LECTIN FAMILY PROTEIN"/>
    <property type="match status" value="1"/>
</dbReference>
<dbReference type="InterPro" id="IPR013320">
    <property type="entry name" value="ConA-like_dom_sf"/>
</dbReference>
<evidence type="ECO:0000256" key="1">
    <source>
        <dbReference type="ARBA" id="ARBA00007606"/>
    </source>
</evidence>